<dbReference type="InterPro" id="IPR056681">
    <property type="entry name" value="DUF7779"/>
</dbReference>
<dbReference type="SUPFAM" id="SSF53474">
    <property type="entry name" value="alpha/beta-Hydrolases"/>
    <property type="match status" value="1"/>
</dbReference>
<evidence type="ECO:0000313" key="4">
    <source>
        <dbReference type="Proteomes" id="UP000230605"/>
    </source>
</evidence>
<dbReference type="AlphaFoldDB" id="A0A2G5HT71"/>
<dbReference type="Gene3D" id="3.40.50.300">
    <property type="entry name" value="P-loop containing nucleotide triphosphate hydrolases"/>
    <property type="match status" value="1"/>
</dbReference>
<evidence type="ECO:0000259" key="2">
    <source>
        <dbReference type="Pfam" id="PF25000"/>
    </source>
</evidence>
<dbReference type="PRINTS" id="PR00364">
    <property type="entry name" value="DISEASERSIST"/>
</dbReference>
<dbReference type="Pfam" id="PF25000">
    <property type="entry name" value="DUF7779"/>
    <property type="match status" value="1"/>
</dbReference>
<dbReference type="Pfam" id="PF00931">
    <property type="entry name" value="NB-ARC"/>
    <property type="match status" value="1"/>
</dbReference>
<accession>A0A2G5HT71</accession>
<dbReference type="Proteomes" id="UP000230605">
    <property type="component" value="Chromosome 8"/>
</dbReference>
<protein>
    <submittedName>
        <fullName evidence="3">Uncharacterized protein</fullName>
    </submittedName>
</protein>
<dbReference type="GO" id="GO:0043531">
    <property type="term" value="F:ADP binding"/>
    <property type="evidence" value="ECO:0007669"/>
    <property type="project" value="InterPro"/>
</dbReference>
<dbReference type="OrthoDB" id="6161812at2759"/>
<feature type="domain" description="NB-ARC" evidence="1">
    <location>
        <begin position="387"/>
        <end position="517"/>
    </location>
</feature>
<name>A0A2G5HT71_CERBT</name>
<dbReference type="PANTHER" id="PTHR35205">
    <property type="entry name" value="NB-ARC AND TPR DOMAIN PROTEIN"/>
    <property type="match status" value="1"/>
</dbReference>
<dbReference type="Gene3D" id="3.40.50.1820">
    <property type="entry name" value="alpha/beta hydrolase"/>
    <property type="match status" value="1"/>
</dbReference>
<dbReference type="InterPro" id="IPR011990">
    <property type="entry name" value="TPR-like_helical_dom_sf"/>
</dbReference>
<dbReference type="Gene3D" id="1.25.40.10">
    <property type="entry name" value="Tetratricopeptide repeat domain"/>
    <property type="match status" value="1"/>
</dbReference>
<dbReference type="InterPro" id="IPR029058">
    <property type="entry name" value="AB_hydrolase_fold"/>
</dbReference>
<organism evidence="3 4">
    <name type="scientific">Cercospora beticola</name>
    <name type="common">Sugarbeet leaf spot fungus</name>
    <dbReference type="NCBI Taxonomy" id="122368"/>
    <lineage>
        <taxon>Eukaryota</taxon>
        <taxon>Fungi</taxon>
        <taxon>Dikarya</taxon>
        <taxon>Ascomycota</taxon>
        <taxon>Pezizomycotina</taxon>
        <taxon>Dothideomycetes</taxon>
        <taxon>Dothideomycetidae</taxon>
        <taxon>Mycosphaerellales</taxon>
        <taxon>Mycosphaerellaceae</taxon>
        <taxon>Cercospora</taxon>
    </lineage>
</organism>
<reference evidence="3 4" key="1">
    <citation type="submission" date="2015-10" db="EMBL/GenBank/DDBJ databases">
        <title>The cercosporin biosynthetic gene cluster was horizontally transferred to several fungal lineages and shown to be expanded in Cercospora beticola based on microsynteny with recipient genomes.</title>
        <authorList>
            <person name="De Jonge R."/>
            <person name="Ebert M.K."/>
            <person name="Suttle J.C."/>
            <person name="Jurick Ii W.M."/>
            <person name="Secor G.A."/>
            <person name="Thomma B.P."/>
            <person name="Van De Peer Y."/>
            <person name="Bolton M.D."/>
        </authorList>
    </citation>
    <scope>NUCLEOTIDE SEQUENCE [LARGE SCALE GENOMIC DNA]</scope>
    <source>
        <strain evidence="3 4">09-40</strain>
    </source>
</reference>
<dbReference type="PANTHER" id="PTHR35205:SF1">
    <property type="entry name" value="ZU5 DOMAIN-CONTAINING PROTEIN"/>
    <property type="match status" value="1"/>
</dbReference>
<dbReference type="SUPFAM" id="SSF52540">
    <property type="entry name" value="P-loop containing nucleoside triphosphate hydrolases"/>
    <property type="match status" value="1"/>
</dbReference>
<gene>
    <name evidence="3" type="ORF">CB0940_10832</name>
</gene>
<proteinExistence type="predicted"/>
<evidence type="ECO:0000259" key="1">
    <source>
        <dbReference type="Pfam" id="PF00931"/>
    </source>
</evidence>
<evidence type="ECO:0000313" key="3">
    <source>
        <dbReference type="EMBL" id="PIA95729.1"/>
    </source>
</evidence>
<dbReference type="InterPro" id="IPR002182">
    <property type="entry name" value="NB-ARC"/>
</dbReference>
<sequence length="970" mass="108795">MLERLGDDIGEKVVCSIIVVPGIGAVRPDDWPWLQTVNKTTRSAQLWSFRYGTDYAKNSMVEYIERHAEILLADLETYYHQTDRRPICFVCHSLGGLVLQQALKHVHDCQYSYLTVSKTLSGIIFLGTPHKAFNSTSNNVFESIMNCFHLGSGKPISSSDLIELDQLGRHFEGSSLSIPVLSVYERYKTKVKFKARMLFSYHREQTIVGEAQVQLSFTASEAIGAPLDHRHVALLPRESEAELKALAMITKLAREAPSEVAARFEDHEIPTELIHSTSCGPSEPDLVVLRADIRKSRYAPHHDRNGSYGSADAVTGTTDDSFEVVARRTPVEMSKPPARLPPSVTTVRPMSKELFGRAEDLLIMDEKLLSLGPASPPDLSLSGLRSFVIYGMGGIGKTSLAQYWVQTRKHNFDAVFWLKASKIESLAGEFVGIGTSIGLFRAEESHDLAVGRAIVKGWLAEPRYVAPNKAARSPEARWLIVFDDVESLAGLAEYWPFEGQGTVLVTTRDASSSSILDSEATFARSLPLSGTLELKPLTLAETRMMLLSLTAETSDCQDAATLETICRKLGGLPLAIQQMAGNIRTMNLRYGDLLRMWEHENPGEFLDTAAGSNSVTSTGLRQTIATMWMSRADTSDRPEDLALLRVLSFLAPGGVSEELVCDKEFLEAAIPQFRASELRFQNAKLNLIQSSRITYEKKDRVIIVHDLVKESVRAHMGQDAASYMLLMVARAVSRTWPFLKARQWHDRSRWPQCETLLPHIAFLQQLWSRPSHKNPHGQLYLEFAKLINEAGWFLYERGMPEESKKYFATVEIICRQNRDQDAAQVSEILRCCYNYQGAAATDTGDREGALVYNRKWLELHLEHKTRTEQTCADHEEACIWNETGLAYGLNQEFVEAEACFRRSAEIIRTLPDFVPTMLDYALPNLGLVLWVQGKPLDAESVLSEIREACEEEYGFDDVKTFKFVSMRSVT</sequence>
<feature type="domain" description="DUF7779" evidence="2">
    <location>
        <begin position="638"/>
        <end position="719"/>
    </location>
</feature>
<comment type="caution">
    <text evidence="3">The sequence shown here is derived from an EMBL/GenBank/DDBJ whole genome shotgun (WGS) entry which is preliminary data.</text>
</comment>
<dbReference type="InterPro" id="IPR027417">
    <property type="entry name" value="P-loop_NTPase"/>
</dbReference>
<dbReference type="SUPFAM" id="SSF48452">
    <property type="entry name" value="TPR-like"/>
    <property type="match status" value="1"/>
</dbReference>
<dbReference type="EMBL" id="LKMD01000103">
    <property type="protein sequence ID" value="PIA95729.1"/>
    <property type="molecule type" value="Genomic_DNA"/>
</dbReference>